<dbReference type="UniPathway" id="UPA00060"/>
<dbReference type="RefSeq" id="WP_117318415.1">
    <property type="nucleotide sequence ID" value="NZ_CP031769.1"/>
</dbReference>
<comment type="pathway">
    <text evidence="3 13">Cofactor biosynthesis; thiamine diphosphate biosynthesis.</text>
</comment>
<evidence type="ECO:0000256" key="6">
    <source>
        <dbReference type="ARBA" id="ARBA00022490"/>
    </source>
</evidence>
<dbReference type="GO" id="GO:1990107">
    <property type="term" value="F:thiazole synthase activity"/>
    <property type="evidence" value="ECO:0007669"/>
    <property type="project" value="UniProtKB-EC"/>
</dbReference>
<evidence type="ECO:0000313" key="15">
    <source>
        <dbReference type="EMBL" id="AXR08205.1"/>
    </source>
</evidence>
<evidence type="ECO:0000256" key="1">
    <source>
        <dbReference type="ARBA" id="ARBA00002834"/>
    </source>
</evidence>
<evidence type="ECO:0000256" key="12">
    <source>
        <dbReference type="ARBA" id="ARBA00062692"/>
    </source>
</evidence>
<evidence type="ECO:0000313" key="16">
    <source>
        <dbReference type="Proteomes" id="UP000262073"/>
    </source>
</evidence>
<keyword evidence="9 13" id="KW-0704">Schiff base</keyword>
<feature type="binding site" evidence="13">
    <location>
        <position position="156"/>
    </location>
    <ligand>
        <name>1-deoxy-D-xylulose 5-phosphate</name>
        <dbReference type="ChEBI" id="CHEBI:57792"/>
    </ligand>
</feature>
<feature type="active site" description="Schiff-base intermediate with DXP" evidence="13">
    <location>
        <position position="95"/>
    </location>
</feature>
<comment type="function">
    <text evidence="1 13">Catalyzes the rearrangement of 1-deoxy-D-xylulose 5-phosphate (DXP) to produce the thiazole phosphate moiety of thiamine. Sulfur is provided by the thiocarboxylate moiety of the carrier protein ThiS. In vitro, sulfur can be provided by H(2)S.</text>
</comment>
<evidence type="ECO:0000256" key="8">
    <source>
        <dbReference type="ARBA" id="ARBA00022977"/>
    </source>
</evidence>
<sequence>MLCIAEQTFTSRLFTGTGKFSSPAVMQQAIEASGSGLVTLAMKRINLHQHSDPTVEHLQQLDIRLLPNTAGAKDAADAVYAAQLGRELLGTHWVKLEVHPDQRYLLPDPIETLKAAEQLVALGFVVLPYCSADPVLCKRLEEVGCAAVMPLAAPIGSNRGLLTREFLQIIAEQATVPVVVDAGIGKPSEAMAVMEMGIDAVLVNSAIASARQPVTMARAFAQAVATGRMAFESGLGPVHRHALPSSPDADFLEHL</sequence>
<dbReference type="CDD" id="cd04728">
    <property type="entry name" value="ThiG"/>
    <property type="match status" value="1"/>
</dbReference>
<keyword evidence="7 13" id="KW-0808">Transferase</keyword>
<evidence type="ECO:0000256" key="11">
    <source>
        <dbReference type="ARBA" id="ARBA00060826"/>
    </source>
</evidence>
<dbReference type="InterPro" id="IPR008867">
    <property type="entry name" value="ThiG"/>
</dbReference>
<evidence type="ECO:0000256" key="2">
    <source>
        <dbReference type="ARBA" id="ARBA00004496"/>
    </source>
</evidence>
<reference evidence="15 16" key="1">
    <citation type="submission" date="2018-08" db="EMBL/GenBank/DDBJ databases">
        <title>Salinimonas sediminis sp. nov., a piezophilic bacterium isolated from a deep-sea sediment sample from the New Britain Trench.</title>
        <authorList>
            <person name="Cao J."/>
        </authorList>
    </citation>
    <scope>NUCLEOTIDE SEQUENCE [LARGE SCALE GENOMIC DNA]</scope>
    <source>
        <strain evidence="15 16">N102</strain>
    </source>
</reference>
<dbReference type="KEGG" id="salm:D0Y50_18705"/>
<dbReference type="Pfam" id="PF05690">
    <property type="entry name" value="ThiG"/>
    <property type="match status" value="1"/>
</dbReference>
<feature type="binding site" evidence="13">
    <location>
        <begin position="204"/>
        <end position="205"/>
    </location>
    <ligand>
        <name>1-deoxy-D-xylulose 5-phosphate</name>
        <dbReference type="ChEBI" id="CHEBI:57792"/>
    </ligand>
</feature>
<name>A0A346NRP8_9ALTE</name>
<dbReference type="Gene3D" id="3.20.20.70">
    <property type="entry name" value="Aldolase class I"/>
    <property type="match status" value="1"/>
</dbReference>
<organism evidence="15 16">
    <name type="scientific">Salinimonas sediminis</name>
    <dbReference type="NCBI Taxonomy" id="2303538"/>
    <lineage>
        <taxon>Bacteria</taxon>
        <taxon>Pseudomonadati</taxon>
        <taxon>Pseudomonadota</taxon>
        <taxon>Gammaproteobacteria</taxon>
        <taxon>Alteromonadales</taxon>
        <taxon>Alteromonadaceae</taxon>
        <taxon>Alteromonas/Salinimonas group</taxon>
        <taxon>Salinimonas</taxon>
    </lineage>
</organism>
<dbReference type="SUPFAM" id="SSF110399">
    <property type="entry name" value="ThiG-like"/>
    <property type="match status" value="1"/>
</dbReference>
<dbReference type="PANTHER" id="PTHR34266">
    <property type="entry name" value="THIAZOLE SYNTHASE"/>
    <property type="match status" value="1"/>
</dbReference>
<evidence type="ECO:0000256" key="3">
    <source>
        <dbReference type="ARBA" id="ARBA00004948"/>
    </source>
</evidence>
<evidence type="ECO:0000256" key="10">
    <source>
        <dbReference type="ARBA" id="ARBA00049897"/>
    </source>
</evidence>
<evidence type="ECO:0000256" key="7">
    <source>
        <dbReference type="ARBA" id="ARBA00022679"/>
    </source>
</evidence>
<dbReference type="Proteomes" id="UP000262073">
    <property type="component" value="Chromosome"/>
</dbReference>
<comment type="subcellular location">
    <subcellularLocation>
        <location evidence="2 13">Cytoplasm</location>
    </subcellularLocation>
</comment>
<gene>
    <name evidence="13" type="primary">thiG</name>
    <name evidence="15" type="ORF">D0Y50_18705</name>
</gene>
<protein>
    <recommendedName>
        <fullName evidence="5 13">Thiazole synthase</fullName>
        <ecNumber evidence="4 13">2.8.1.10</ecNumber>
    </recommendedName>
</protein>
<proteinExistence type="inferred from homology"/>
<dbReference type="InterPro" id="IPR033983">
    <property type="entry name" value="Thiazole_synthase_ThiG"/>
</dbReference>
<keyword evidence="6 13" id="KW-0963">Cytoplasm</keyword>
<dbReference type="AlphaFoldDB" id="A0A346NRP8"/>
<dbReference type="HAMAP" id="MF_00443">
    <property type="entry name" value="ThiG"/>
    <property type="match status" value="1"/>
</dbReference>
<dbReference type="OrthoDB" id="9805935at2"/>
<dbReference type="FunFam" id="3.20.20.70:FF:000049">
    <property type="entry name" value="Thiazole synthase"/>
    <property type="match status" value="1"/>
</dbReference>
<dbReference type="GO" id="GO:0009229">
    <property type="term" value="P:thiamine diphosphate biosynthetic process"/>
    <property type="evidence" value="ECO:0007669"/>
    <property type="project" value="UniProtKB-UniRule"/>
</dbReference>
<comment type="similarity">
    <text evidence="11 13">Belongs to the ThiG family.</text>
</comment>
<keyword evidence="8 13" id="KW-0784">Thiamine biosynthesis</keyword>
<dbReference type="PANTHER" id="PTHR34266:SF2">
    <property type="entry name" value="THIAZOLE SYNTHASE"/>
    <property type="match status" value="1"/>
</dbReference>
<evidence type="ECO:0000256" key="9">
    <source>
        <dbReference type="ARBA" id="ARBA00023270"/>
    </source>
</evidence>
<comment type="catalytic activity">
    <reaction evidence="10 13">
        <text>[ThiS sulfur-carrier protein]-C-terminal-Gly-aminoethanethioate + 2-iminoacetate + 1-deoxy-D-xylulose 5-phosphate = [ThiS sulfur-carrier protein]-C-terminal Gly-Gly + 2-[(2R,5Z)-2-carboxy-4-methylthiazol-5(2H)-ylidene]ethyl phosphate + 2 H2O + H(+)</text>
        <dbReference type="Rhea" id="RHEA:26297"/>
        <dbReference type="Rhea" id="RHEA-COMP:12909"/>
        <dbReference type="Rhea" id="RHEA-COMP:19908"/>
        <dbReference type="ChEBI" id="CHEBI:15377"/>
        <dbReference type="ChEBI" id="CHEBI:15378"/>
        <dbReference type="ChEBI" id="CHEBI:57792"/>
        <dbReference type="ChEBI" id="CHEBI:62899"/>
        <dbReference type="ChEBI" id="CHEBI:77846"/>
        <dbReference type="ChEBI" id="CHEBI:90778"/>
        <dbReference type="ChEBI" id="CHEBI:232372"/>
        <dbReference type="EC" id="2.8.1.10"/>
    </reaction>
</comment>
<evidence type="ECO:0000259" key="14">
    <source>
        <dbReference type="Pfam" id="PF05690"/>
    </source>
</evidence>
<dbReference type="InterPro" id="IPR013785">
    <property type="entry name" value="Aldolase_TIM"/>
</dbReference>
<feature type="binding site" evidence="13">
    <location>
        <begin position="182"/>
        <end position="183"/>
    </location>
    <ligand>
        <name>1-deoxy-D-xylulose 5-phosphate</name>
        <dbReference type="ChEBI" id="CHEBI:57792"/>
    </ligand>
</feature>
<accession>A0A346NRP8</accession>
<evidence type="ECO:0000256" key="5">
    <source>
        <dbReference type="ARBA" id="ARBA00019753"/>
    </source>
</evidence>
<dbReference type="EMBL" id="CP031769">
    <property type="protein sequence ID" value="AXR08205.1"/>
    <property type="molecule type" value="Genomic_DNA"/>
</dbReference>
<evidence type="ECO:0000256" key="4">
    <source>
        <dbReference type="ARBA" id="ARBA00011960"/>
    </source>
</evidence>
<keyword evidence="16" id="KW-1185">Reference proteome</keyword>
<comment type="subunit">
    <text evidence="12 13">Homotetramer. Forms heterodimers with either ThiH or ThiS.</text>
</comment>
<evidence type="ECO:0000256" key="13">
    <source>
        <dbReference type="HAMAP-Rule" id="MF_00443"/>
    </source>
</evidence>
<feature type="domain" description="Thiazole synthase ThiG" evidence="14">
    <location>
        <begin position="4"/>
        <end position="247"/>
    </location>
</feature>
<dbReference type="GO" id="GO:0005737">
    <property type="term" value="C:cytoplasm"/>
    <property type="evidence" value="ECO:0007669"/>
    <property type="project" value="UniProtKB-SubCell"/>
</dbReference>
<dbReference type="EC" id="2.8.1.10" evidence="4 13"/>